<dbReference type="GeneID" id="94431602"/>
<dbReference type="PANTHER" id="PTHR16216">
    <property type="entry name" value="DYNEIN ASSEMBLY FACTOR 5, AXONEMAL"/>
    <property type="match status" value="1"/>
</dbReference>
<evidence type="ECO:0000313" key="2">
    <source>
        <dbReference type="EMBL" id="PHJ17922.1"/>
    </source>
</evidence>
<comment type="caution">
    <text evidence="2">The sequence shown here is derived from an EMBL/GenBank/DDBJ whole genome shotgun (WGS) entry which is preliminary data.</text>
</comment>
<evidence type="ECO:0000259" key="1">
    <source>
        <dbReference type="Pfam" id="PF25757"/>
    </source>
</evidence>
<dbReference type="InterPro" id="IPR057978">
    <property type="entry name" value="TPR_DAAF5"/>
</dbReference>
<dbReference type="Gene3D" id="1.25.10.10">
    <property type="entry name" value="Leucine-rich Repeat Variant"/>
    <property type="match status" value="1"/>
</dbReference>
<feature type="domain" description="Dynein axonemal assembly factor 5 TPR repeats" evidence="1">
    <location>
        <begin position="15"/>
        <end position="104"/>
    </location>
</feature>
<evidence type="ECO:0000313" key="3">
    <source>
        <dbReference type="Proteomes" id="UP000221165"/>
    </source>
</evidence>
<feature type="non-terminal residue" evidence="2">
    <location>
        <position position="456"/>
    </location>
</feature>
<dbReference type="VEuPathDB" id="ToxoDB:CSUI_008257"/>
<protein>
    <submittedName>
        <fullName evidence="2">Heat repeat-containing protein</fullName>
    </submittedName>
</protein>
<dbReference type="EMBL" id="MIGC01004576">
    <property type="protein sequence ID" value="PHJ17922.1"/>
    <property type="molecule type" value="Genomic_DNA"/>
</dbReference>
<dbReference type="SUPFAM" id="SSF48371">
    <property type="entry name" value="ARM repeat"/>
    <property type="match status" value="1"/>
</dbReference>
<dbReference type="OrthoDB" id="413572at2759"/>
<dbReference type="Pfam" id="PF25757">
    <property type="entry name" value="TPR_DNAAF5"/>
    <property type="match status" value="2"/>
</dbReference>
<proteinExistence type="predicted"/>
<name>A0A2C6KN66_9APIC</name>
<keyword evidence="3" id="KW-1185">Reference proteome</keyword>
<dbReference type="PANTHER" id="PTHR16216:SF2">
    <property type="entry name" value="DYNEIN AXONEMAL ASSEMBLY FACTOR 5"/>
    <property type="match status" value="1"/>
</dbReference>
<dbReference type="InterPro" id="IPR016024">
    <property type="entry name" value="ARM-type_fold"/>
</dbReference>
<feature type="domain" description="Dynein axonemal assembly factor 5 TPR repeats" evidence="1">
    <location>
        <begin position="211"/>
        <end position="287"/>
    </location>
</feature>
<accession>A0A2C6KN66</accession>
<gene>
    <name evidence="2" type="ORF">CSUI_008257</name>
</gene>
<dbReference type="InterPro" id="IPR011989">
    <property type="entry name" value="ARM-like"/>
</dbReference>
<dbReference type="InterPro" id="IPR052623">
    <property type="entry name" value="DAAF5"/>
</dbReference>
<dbReference type="AlphaFoldDB" id="A0A2C6KN66"/>
<dbReference type="Proteomes" id="UP000221165">
    <property type="component" value="Unassembled WGS sequence"/>
</dbReference>
<organism evidence="2 3">
    <name type="scientific">Cystoisospora suis</name>
    <dbReference type="NCBI Taxonomy" id="483139"/>
    <lineage>
        <taxon>Eukaryota</taxon>
        <taxon>Sar</taxon>
        <taxon>Alveolata</taxon>
        <taxon>Apicomplexa</taxon>
        <taxon>Conoidasida</taxon>
        <taxon>Coccidia</taxon>
        <taxon>Eucoccidiorida</taxon>
        <taxon>Eimeriorina</taxon>
        <taxon>Sarcocystidae</taxon>
        <taxon>Cystoisospora</taxon>
    </lineage>
</organism>
<reference evidence="2 3" key="1">
    <citation type="journal article" date="2017" name="Int. J. Parasitol.">
        <title>The genome of the protozoan parasite Cystoisospora suis and a reverse vaccinology approach to identify vaccine candidates.</title>
        <authorList>
            <person name="Palmieri N."/>
            <person name="Shrestha A."/>
            <person name="Ruttkowski B."/>
            <person name="Beck T."/>
            <person name="Vogl C."/>
            <person name="Tomley F."/>
            <person name="Blake D.P."/>
            <person name="Joachim A."/>
        </authorList>
    </citation>
    <scope>NUCLEOTIDE SEQUENCE [LARGE SCALE GENOMIC DNA]</scope>
    <source>
        <strain evidence="2 3">Wien I</strain>
    </source>
</reference>
<sequence length="456" mass="51701">MRPLPEQTPTKLIPVEPCEEVRLAMLGILGALLERCSDAAILEYLDAITGILRAGTMDQCASIQVTACVHLCKFCEHHSENLLHFTEPIARSLLSCLVHPHAKVSPAPPRAFAWNKIVGFWLYITGRSSGDSSVASKLKSCCESASFCQHGTSFVTSLQVKIHGTRTLTAVLKCGLYKYNSSVVQTLVGWQDPNVVPIKAFYEPCSTHNYFARLMVDTAPVVRMFFYETLVFWIHHLGDKGDYESWIFPYLLSGLFDENQSIQKLVYWLIEKCGENYEQDREKEIRDLRQLNFQQPWTYEGKASIPFPVGGRLPEPPIRQCTTMEGRFDPLDLEFAQEYETQTSSLAEDGSPRSLQQLVGPLHDVFKKHLGRPRLGSRCWVRTNFRRYATGMLKEIMDFKEVTSEKSARLLVVSLAYVEDAATEWLDGIVRLCVSLYSKEPPPLALLRIYDDALTM</sequence>
<dbReference type="RefSeq" id="XP_067919636.1">
    <property type="nucleotide sequence ID" value="XM_068068391.1"/>
</dbReference>